<dbReference type="EC" id="2.4.1.7" evidence="5"/>
<dbReference type="SUPFAM" id="SSF51445">
    <property type="entry name" value="(Trans)glycosidases"/>
    <property type="match status" value="1"/>
</dbReference>
<organism evidence="5 6">
    <name type="scientific">Variovorax ginsengisoli</name>
    <dbReference type="NCBI Taxonomy" id="363844"/>
    <lineage>
        <taxon>Bacteria</taxon>
        <taxon>Pseudomonadati</taxon>
        <taxon>Pseudomonadota</taxon>
        <taxon>Betaproteobacteria</taxon>
        <taxon>Burkholderiales</taxon>
        <taxon>Comamonadaceae</taxon>
        <taxon>Variovorax</taxon>
    </lineage>
</organism>
<evidence type="ECO:0000313" key="5">
    <source>
        <dbReference type="EMBL" id="MDP9901880.1"/>
    </source>
</evidence>
<evidence type="ECO:0000259" key="4">
    <source>
        <dbReference type="SMART" id="SM00642"/>
    </source>
</evidence>
<proteinExistence type="inferred from homology"/>
<feature type="domain" description="Glycosyl hydrolase family 13 catalytic" evidence="4">
    <location>
        <begin position="6"/>
        <end position="411"/>
    </location>
</feature>
<dbReference type="InterPro" id="IPR045857">
    <property type="entry name" value="O16G_dom_2"/>
</dbReference>
<dbReference type="GO" id="GO:0009018">
    <property type="term" value="F:sucrose phosphorylase activity"/>
    <property type="evidence" value="ECO:0007669"/>
    <property type="project" value="UniProtKB-EC"/>
</dbReference>
<protein>
    <submittedName>
        <fullName evidence="5">Sucrose phosphorylase</fullName>
        <ecNumber evidence="5">2.4.1.7</ecNumber>
    </submittedName>
</protein>
<dbReference type="RefSeq" id="WP_307691645.1">
    <property type="nucleotide sequence ID" value="NZ_JAUSRO010000014.1"/>
</dbReference>
<evidence type="ECO:0000313" key="6">
    <source>
        <dbReference type="Proteomes" id="UP001226867"/>
    </source>
</evidence>
<dbReference type="InterPro" id="IPR006047">
    <property type="entry name" value="GH13_cat_dom"/>
</dbReference>
<gene>
    <name evidence="5" type="ORF">J2W36_004150</name>
</gene>
<dbReference type="SMART" id="SM00642">
    <property type="entry name" value="Aamy"/>
    <property type="match status" value="1"/>
</dbReference>
<evidence type="ECO:0000256" key="1">
    <source>
        <dbReference type="ARBA" id="ARBA00008452"/>
    </source>
</evidence>
<reference evidence="5 6" key="1">
    <citation type="submission" date="2023-07" db="EMBL/GenBank/DDBJ databases">
        <title>Sorghum-associated microbial communities from plants grown in Nebraska, USA.</title>
        <authorList>
            <person name="Schachtman D."/>
        </authorList>
    </citation>
    <scope>NUCLEOTIDE SEQUENCE [LARGE SCALE GENOMIC DNA]</scope>
    <source>
        <strain evidence="5 6">DS1607</strain>
    </source>
</reference>
<evidence type="ECO:0000256" key="2">
    <source>
        <dbReference type="ARBA" id="ARBA00022676"/>
    </source>
</evidence>
<dbReference type="Gene3D" id="3.90.400.10">
    <property type="entry name" value="Oligo-1,6-glucosidase, Domain 2"/>
    <property type="match status" value="1"/>
</dbReference>
<dbReference type="EMBL" id="JAUSRO010000014">
    <property type="protein sequence ID" value="MDP9901880.1"/>
    <property type="molecule type" value="Genomic_DNA"/>
</dbReference>
<comment type="caution">
    <text evidence="5">The sequence shown here is derived from an EMBL/GenBank/DDBJ whole genome shotgun (WGS) entry which is preliminary data.</text>
</comment>
<keyword evidence="6" id="KW-1185">Reference proteome</keyword>
<keyword evidence="3 5" id="KW-0808">Transferase</keyword>
<dbReference type="CDD" id="cd11355">
    <property type="entry name" value="AmyAc_Sucrose_phosphorylase"/>
    <property type="match status" value="1"/>
</dbReference>
<sequence>MKNKVQLITYADRLAGDIPGLAALLGGSLSEAIGGVHVLPFFDPIDGADAGFDPSDHTAVDARLGTWADVRALGEQVEVMADLIVNHVSDASPQFQDFLRRGDASPHAGMFLTFGSVFPDGATEQELLRIYRPRPGLPLTAVTLDNGDKRLLWTTFTPRQVDIDVNHPQGQAYLRAILERFHASGVRAIRLDAAGYAIKKAGTSCFMIPETFDFIETLSQEARSLGMEVLVEIHSYYQTQIEIAAKVDRVYDFALPPLVLHALFQADAAPLARWLAMSPRNAVTVLDTHDGIGVIDVGADAVTGRPGLLAPEAIDALVETIHVNSAGQSRQATGAAASNLDLYQVNCTYYDALARDDEAYLVARAIQFFAPGVPQVYYVGLLGGVNDMALLERTHVGRDINRHHYDADEVRKCLEAPPVRRLLALAAWRNAHPAFAGEFRLLPAQPGHLSMVWTQGDSQARLDVDLAARIAVIAQEGGPAGSPARWVVAGPDAAR</sequence>
<accession>A0ABT9SCD9</accession>
<keyword evidence="2 5" id="KW-0328">Glycosyltransferase</keyword>
<dbReference type="Pfam" id="PF00128">
    <property type="entry name" value="Alpha-amylase"/>
    <property type="match status" value="1"/>
</dbReference>
<evidence type="ECO:0000256" key="3">
    <source>
        <dbReference type="ARBA" id="ARBA00022679"/>
    </source>
</evidence>
<dbReference type="InterPro" id="IPR017853">
    <property type="entry name" value="GH"/>
</dbReference>
<dbReference type="PIRSF" id="PIRSF003059">
    <property type="entry name" value="Sucrose_phosphorylase"/>
    <property type="match status" value="1"/>
</dbReference>
<dbReference type="PANTHER" id="PTHR38784:SF1">
    <property type="entry name" value="SUCROSE PHOSPHORYLASE"/>
    <property type="match status" value="1"/>
</dbReference>
<dbReference type="Proteomes" id="UP001226867">
    <property type="component" value="Unassembled WGS sequence"/>
</dbReference>
<dbReference type="InterPro" id="IPR022527">
    <property type="entry name" value="Sucrose_phospho"/>
</dbReference>
<comment type="similarity">
    <text evidence="1">Belongs to the glycosyl hydrolase 13 family. Sucrose phosphorylase subfamily.</text>
</comment>
<name>A0ABT9SCD9_9BURK</name>
<dbReference type="NCBIfam" id="TIGR03852">
    <property type="entry name" value="sucrose_gtfA"/>
    <property type="match status" value="1"/>
</dbReference>
<dbReference type="PANTHER" id="PTHR38784">
    <property type="entry name" value="SUCROSE PHOSPHORYLASE"/>
    <property type="match status" value="1"/>
</dbReference>
<dbReference type="Gene3D" id="3.20.20.80">
    <property type="entry name" value="Glycosidases"/>
    <property type="match status" value="1"/>
</dbReference>
<dbReference type="InterPro" id="IPR016377">
    <property type="entry name" value="Sucrose_GGa_phosphorylase-rel"/>
</dbReference>